<feature type="region of interest" description="Disordered" evidence="1">
    <location>
        <begin position="1"/>
        <end position="47"/>
    </location>
</feature>
<comment type="caution">
    <text evidence="3">The sequence shown here is derived from an EMBL/GenBank/DDBJ whole genome shotgun (WGS) entry which is preliminary data.</text>
</comment>
<reference evidence="3 4" key="1">
    <citation type="submission" date="2022-04" db="EMBL/GenBank/DDBJ databases">
        <title>Rhizobium coralii sp. nov., isolated from coral Turbinaria peltata.</title>
        <authorList>
            <person name="Sun H."/>
        </authorList>
    </citation>
    <scope>NUCLEOTIDE SEQUENCE [LARGE SCALE GENOMIC DNA]</scope>
    <source>
        <strain evidence="3 4">NTR19</strain>
    </source>
</reference>
<evidence type="ECO:0000313" key="4">
    <source>
        <dbReference type="Proteomes" id="UP001202827"/>
    </source>
</evidence>
<gene>
    <name evidence="3" type="ORF">M0654_03680</name>
</gene>
<accession>A0ABT0IMH5</accession>
<keyword evidence="4" id="KW-1185">Reference proteome</keyword>
<evidence type="ECO:0000313" key="3">
    <source>
        <dbReference type="EMBL" id="MCK8779080.1"/>
    </source>
</evidence>
<dbReference type="PROSITE" id="PS50835">
    <property type="entry name" value="IG_LIKE"/>
    <property type="match status" value="1"/>
</dbReference>
<feature type="compositionally biased region" description="Polar residues" evidence="1">
    <location>
        <begin position="35"/>
        <end position="47"/>
    </location>
</feature>
<organism evidence="3 4">
    <name type="scientific">Neorhizobium turbinariae</name>
    <dbReference type="NCBI Taxonomy" id="2937795"/>
    <lineage>
        <taxon>Bacteria</taxon>
        <taxon>Pseudomonadati</taxon>
        <taxon>Pseudomonadota</taxon>
        <taxon>Alphaproteobacteria</taxon>
        <taxon>Hyphomicrobiales</taxon>
        <taxon>Rhizobiaceae</taxon>
        <taxon>Rhizobium/Agrobacterium group</taxon>
        <taxon>Neorhizobium</taxon>
    </lineage>
</organism>
<evidence type="ECO:0000256" key="1">
    <source>
        <dbReference type="SAM" id="MobiDB-lite"/>
    </source>
</evidence>
<dbReference type="Proteomes" id="UP001202827">
    <property type="component" value="Unassembled WGS sequence"/>
</dbReference>
<name>A0ABT0IMH5_9HYPH</name>
<protein>
    <recommendedName>
        <fullName evidence="2">Ig-like domain-containing protein</fullName>
    </recommendedName>
</protein>
<sequence>MVGQIQRTRGKAAYRRAADAAGKKPKNTVLPAITGTPTEGETLTCSTGTWTNTPDAYAYQWLRAGVPIAGATASTRVLDAADVGSAMSCTVTATNEGVSTSATSAPTAVVEADE</sequence>
<evidence type="ECO:0000259" key="2">
    <source>
        <dbReference type="PROSITE" id="PS50835"/>
    </source>
</evidence>
<dbReference type="Gene3D" id="2.60.40.2700">
    <property type="match status" value="1"/>
</dbReference>
<proteinExistence type="predicted"/>
<dbReference type="EMBL" id="JALPRY010000004">
    <property type="protein sequence ID" value="MCK8779080.1"/>
    <property type="molecule type" value="Genomic_DNA"/>
</dbReference>
<feature type="domain" description="Ig-like" evidence="2">
    <location>
        <begin position="25"/>
        <end position="105"/>
    </location>
</feature>
<dbReference type="RefSeq" id="WP_248681891.1">
    <property type="nucleotide sequence ID" value="NZ_JALPRY010000004.1"/>
</dbReference>
<dbReference type="InterPro" id="IPR007110">
    <property type="entry name" value="Ig-like_dom"/>
</dbReference>